<name>A0A4V0P259_FLUSA</name>
<sequence length="61" mass="6866">MILNKIKIGEIFGMNTLGSREIGETHSLKVDASETPFRLPSIVQAGGRAHQEFFSFLLRYL</sequence>
<organism evidence="1 2">
    <name type="scientific">Fluviispira sanaruensis</name>
    <dbReference type="NCBI Taxonomy" id="2493639"/>
    <lineage>
        <taxon>Bacteria</taxon>
        <taxon>Pseudomonadati</taxon>
        <taxon>Bdellovibrionota</taxon>
        <taxon>Oligoflexia</taxon>
        <taxon>Silvanigrellales</taxon>
        <taxon>Silvanigrellaceae</taxon>
        <taxon>Fluviispira</taxon>
    </lineage>
</organism>
<protein>
    <submittedName>
        <fullName evidence="1">Uncharacterized protein</fullName>
    </submittedName>
</protein>
<dbReference type="KEGG" id="sbf:JCM31447_05240"/>
<dbReference type="Proteomes" id="UP000291236">
    <property type="component" value="Chromosome"/>
</dbReference>
<evidence type="ECO:0000313" key="2">
    <source>
        <dbReference type="Proteomes" id="UP000291236"/>
    </source>
</evidence>
<reference evidence="1 2" key="1">
    <citation type="submission" date="2018-12" db="EMBL/GenBank/DDBJ databases">
        <title>Rubrispira sanarue gen. nov., sp., nov., a member of the order Silvanigrellales, isolated from a brackish lake in Hamamatsu Japan.</title>
        <authorList>
            <person name="Maejima Y."/>
            <person name="Iino T."/>
            <person name="Muraguchi Y."/>
            <person name="Fukuda K."/>
            <person name="Nojiri H."/>
            <person name="Ohkuma M."/>
            <person name="Moriuchi R."/>
            <person name="Dohra H."/>
            <person name="Kimbara K."/>
            <person name="Shintani M."/>
        </authorList>
    </citation>
    <scope>NUCLEOTIDE SEQUENCE [LARGE SCALE GENOMIC DNA]</scope>
    <source>
        <strain evidence="1 2">RF1110005</strain>
    </source>
</reference>
<evidence type="ECO:0000313" key="1">
    <source>
        <dbReference type="EMBL" id="BBH52087.1"/>
    </source>
</evidence>
<keyword evidence="2" id="KW-1185">Reference proteome</keyword>
<dbReference type="EMBL" id="AP019368">
    <property type="protein sequence ID" value="BBH52087.1"/>
    <property type="molecule type" value="Genomic_DNA"/>
</dbReference>
<proteinExistence type="predicted"/>
<gene>
    <name evidence="1" type="ORF">JCM31447_05240</name>
</gene>
<dbReference type="AlphaFoldDB" id="A0A4V0P259"/>
<accession>A0A4V0P259</accession>